<dbReference type="InterPro" id="IPR002048">
    <property type="entry name" value="EF_hand_dom"/>
</dbReference>
<dbReference type="STRING" id="3880.Q8LKW6"/>
<evidence type="ECO:0000313" key="6">
    <source>
        <dbReference type="EMBL" id="AES70461.1"/>
    </source>
</evidence>
<dbReference type="AlphaFoldDB" id="Q8LKW6"/>
<reference evidence="11" key="6">
    <citation type="journal article" date="2018" name="Nat. Plants">
        <title>Whole-genome landscape of Medicago truncatula symbiotic genes.</title>
        <authorList>
            <person name="Pecrix Y."/>
            <person name="Staton S.E."/>
            <person name="Sallet E."/>
            <person name="Lelandais-Briere C."/>
            <person name="Moreau S."/>
            <person name="Carrere S."/>
            <person name="Blein T."/>
            <person name="Jardinaud M.F."/>
            <person name="Latrasse D."/>
            <person name="Zouine M."/>
            <person name="Zahm M."/>
            <person name="Kreplak J."/>
            <person name="Mayjonade B."/>
            <person name="Satge C."/>
            <person name="Perez M."/>
            <person name="Cauet S."/>
            <person name="Marande W."/>
            <person name="Chantry-Darmon C."/>
            <person name="Lopez-Roques C."/>
            <person name="Bouchez O."/>
            <person name="Berard A."/>
            <person name="Debelle F."/>
            <person name="Munos S."/>
            <person name="Bendahmane A."/>
            <person name="Berges H."/>
            <person name="Niebel A."/>
            <person name="Buitink J."/>
            <person name="Frugier F."/>
            <person name="Benhamed M."/>
            <person name="Crespi M."/>
            <person name="Gouzy J."/>
            <person name="Gamas P."/>
        </authorList>
    </citation>
    <scope>NUCLEOTIDE SEQUENCE [LARGE SCALE GENOMIC DNA]</scope>
    <source>
        <strain evidence="11">cv. Jemalong A17</strain>
    </source>
</reference>
<feature type="domain" description="EF-hand" evidence="4">
    <location>
        <begin position="48"/>
        <end position="83"/>
    </location>
</feature>
<feature type="chain" id="PRO_5014589031" evidence="3">
    <location>
        <begin position="25"/>
        <end position="176"/>
    </location>
</feature>
<reference evidence="5" key="1">
    <citation type="journal article" date="2002" name="Plant Physiol.">
        <title>Genome-wide identification of nodule-specific transcripts in the model legume Medicago truncatula.</title>
        <authorList>
            <person name="Fedorova M."/>
            <person name="van de Mortel J."/>
            <person name="Matsumoto P.A."/>
            <person name="Cho J."/>
            <person name="Town C.D."/>
            <person name="VandenBosch K.A."/>
            <person name="Gantt J.S."/>
            <person name="Vance C.P."/>
        </authorList>
    </citation>
    <scope>NUCLEOTIDE SEQUENCE</scope>
</reference>
<dbReference type="Proteomes" id="UP000002051">
    <property type="component" value="Chromosome 3"/>
</dbReference>
<feature type="domain" description="EF-hand" evidence="4">
    <location>
        <begin position="106"/>
        <end position="141"/>
    </location>
</feature>
<dbReference type="PANTHER" id="PTHR23048:SF0">
    <property type="entry name" value="CALMODULIN LIKE 3"/>
    <property type="match status" value="1"/>
</dbReference>
<dbReference type="Gene3D" id="1.10.238.10">
    <property type="entry name" value="EF-hand"/>
    <property type="match status" value="2"/>
</dbReference>
<dbReference type="EMBL" id="AF494214">
    <property type="protein sequence ID" value="AAM81197.1"/>
    <property type="molecule type" value="mRNA"/>
</dbReference>
<name>Q8LKW6_MEDTR</name>
<dbReference type="KEGG" id="mtr:11423715"/>
<dbReference type="CDD" id="cd00051">
    <property type="entry name" value="EFh"/>
    <property type="match status" value="2"/>
</dbReference>
<evidence type="ECO:0000313" key="10">
    <source>
        <dbReference type="Proteomes" id="UP000002051"/>
    </source>
</evidence>
<dbReference type="GO" id="GO:0005509">
    <property type="term" value="F:calcium ion binding"/>
    <property type="evidence" value="ECO:0000318"/>
    <property type="project" value="GO_Central"/>
</dbReference>
<evidence type="ECO:0000256" key="3">
    <source>
        <dbReference type="SAM" id="SignalP"/>
    </source>
</evidence>
<reference evidence="6 10" key="4">
    <citation type="journal article" date="2014" name="BMC Genomics">
        <title>An improved genome release (version Mt4.0) for the model legume Medicago truncatula.</title>
        <authorList>
            <person name="Tang H."/>
            <person name="Krishnakumar V."/>
            <person name="Bidwell S."/>
            <person name="Rosen B."/>
            <person name="Chan A."/>
            <person name="Zhou S."/>
            <person name="Gentzbittel L."/>
            <person name="Childs K.L."/>
            <person name="Yandell M."/>
            <person name="Gundlach H."/>
            <person name="Mayer K.F."/>
            <person name="Schwartz D.C."/>
            <person name="Town C.D."/>
        </authorList>
    </citation>
    <scope>GENOME REANNOTATION</scope>
    <source>
        <strain evidence="9 10">cv. Jemalong A17</strain>
    </source>
</reference>
<dbReference type="PROSITE" id="PS50222">
    <property type="entry name" value="EF_HAND_2"/>
    <property type="match status" value="3"/>
</dbReference>
<dbReference type="SUPFAM" id="SSF47473">
    <property type="entry name" value="EF-hand"/>
    <property type="match status" value="1"/>
</dbReference>
<dbReference type="Gramene" id="rna15399">
    <property type="protein sequence ID" value="RHN67233.1"/>
    <property type="gene ID" value="gene15399"/>
</dbReference>
<dbReference type="PANTHER" id="PTHR23048">
    <property type="entry name" value="MYOSIN LIGHT CHAIN 1, 3"/>
    <property type="match status" value="1"/>
</dbReference>
<dbReference type="PROSITE" id="PS00018">
    <property type="entry name" value="EF_HAND_1"/>
    <property type="match status" value="1"/>
</dbReference>
<dbReference type="HOGENOM" id="CLU_061288_15_0_1"/>
<reference evidence="6 10" key="2">
    <citation type="journal article" date="2011" name="Nature">
        <title>The Medicago genome provides insight into the evolution of rhizobial symbioses.</title>
        <authorList>
            <person name="Young N.D."/>
            <person name="Debelle F."/>
            <person name="Oldroyd G.E."/>
            <person name="Geurts R."/>
            <person name="Cannon S.B."/>
            <person name="Udvardi M.K."/>
            <person name="Benedito V.A."/>
            <person name="Mayer K.F."/>
            <person name="Gouzy J."/>
            <person name="Schoof H."/>
            <person name="Van de Peer Y."/>
            <person name="Proost S."/>
            <person name="Cook D.R."/>
            <person name="Meyers B.C."/>
            <person name="Spannagl M."/>
            <person name="Cheung F."/>
            <person name="De Mita S."/>
            <person name="Krishnakumar V."/>
            <person name="Gundlach H."/>
            <person name="Zhou S."/>
            <person name="Mudge J."/>
            <person name="Bharti A.K."/>
            <person name="Murray J.D."/>
            <person name="Naoumkina M.A."/>
            <person name="Rosen B."/>
            <person name="Silverstein K.A."/>
            <person name="Tang H."/>
            <person name="Rombauts S."/>
            <person name="Zhao P.X."/>
            <person name="Zhou P."/>
            <person name="Barbe V."/>
            <person name="Bardou P."/>
            <person name="Bechner M."/>
            <person name="Bellec A."/>
            <person name="Berger A."/>
            <person name="Berges H."/>
            <person name="Bidwell S."/>
            <person name="Bisseling T."/>
            <person name="Choisne N."/>
            <person name="Couloux A."/>
            <person name="Denny R."/>
            <person name="Deshpande S."/>
            <person name="Dai X."/>
            <person name="Doyle J.J."/>
            <person name="Dudez A.M."/>
            <person name="Farmer A.D."/>
            <person name="Fouteau S."/>
            <person name="Franken C."/>
            <person name="Gibelin C."/>
            <person name="Gish J."/>
            <person name="Goldstein S."/>
            <person name="Gonzalez A.J."/>
            <person name="Green P.J."/>
            <person name="Hallab A."/>
            <person name="Hartog M."/>
            <person name="Hua A."/>
            <person name="Humphray S.J."/>
            <person name="Jeong D.H."/>
            <person name="Jing Y."/>
            <person name="Jocker A."/>
            <person name="Kenton S.M."/>
            <person name="Kim D.J."/>
            <person name="Klee K."/>
            <person name="Lai H."/>
            <person name="Lang C."/>
            <person name="Lin S."/>
            <person name="Macmil S.L."/>
            <person name="Magdelenat G."/>
            <person name="Matthews L."/>
            <person name="McCorrison J."/>
            <person name="Monaghan E.L."/>
            <person name="Mun J.H."/>
            <person name="Najar F.Z."/>
            <person name="Nicholson C."/>
            <person name="Noirot C."/>
            <person name="O'Bleness M."/>
            <person name="Paule C.R."/>
            <person name="Poulain J."/>
            <person name="Prion F."/>
            <person name="Qin B."/>
            <person name="Qu C."/>
            <person name="Retzel E.F."/>
            <person name="Riddle C."/>
            <person name="Sallet E."/>
            <person name="Samain S."/>
            <person name="Samson N."/>
            <person name="Sanders I."/>
            <person name="Saurat O."/>
            <person name="Scarpelli C."/>
            <person name="Schiex T."/>
            <person name="Segurens B."/>
            <person name="Severin A.J."/>
            <person name="Sherrier D.J."/>
            <person name="Shi R."/>
            <person name="Sims S."/>
            <person name="Singer S.R."/>
            <person name="Sinharoy S."/>
            <person name="Sterck L."/>
            <person name="Viollet A."/>
            <person name="Wang B.B."/>
            <person name="Wang K."/>
            <person name="Wang M."/>
            <person name="Wang X."/>
            <person name="Warfsmann J."/>
            <person name="Weissenbach J."/>
            <person name="White D.D."/>
            <person name="White J.D."/>
            <person name="Wiley G.B."/>
            <person name="Wincker P."/>
            <person name="Xing Y."/>
            <person name="Yang L."/>
            <person name="Yao Z."/>
            <person name="Ying F."/>
            <person name="Zhai J."/>
            <person name="Zhou L."/>
            <person name="Zuber A."/>
            <person name="Denarie J."/>
            <person name="Dixon R.A."/>
            <person name="May G.D."/>
            <person name="Schwartz D.C."/>
            <person name="Rogers J."/>
            <person name="Quetier F."/>
            <person name="Town C.D."/>
            <person name="Roe B.A."/>
        </authorList>
    </citation>
    <scope>NUCLEOTIDE SEQUENCE [LARGE SCALE GENOMIC DNA]</scope>
    <source>
        <strain evidence="6">A17</strain>
        <strain evidence="9 10">cv. Jemalong A17</strain>
    </source>
</reference>
<evidence type="ECO:0000313" key="5">
    <source>
        <dbReference type="EMBL" id="AAM81197.1"/>
    </source>
</evidence>
<sequence>MAYSKSYLFLSINLFVFLSSQVLADIHVPPTLTVEPNLPSMADQLNDKQISKIKAYFSLIDKDGDVSIDNEELDTLIRSTGLNPTDFGLMVARNKSATDGNGTIDFTKEELLIAFSKPNTDHNGFVTASELHYYLTNQGIKATNEEVSDFVREADSDSDGHLSFKEFVRLGRFTVE</sequence>
<organism evidence="5">
    <name type="scientific">Medicago truncatula</name>
    <name type="common">Barrel medic</name>
    <name type="synonym">Medicago tribuloides</name>
    <dbReference type="NCBI Taxonomy" id="3880"/>
    <lineage>
        <taxon>Eukaryota</taxon>
        <taxon>Viridiplantae</taxon>
        <taxon>Streptophyta</taxon>
        <taxon>Embryophyta</taxon>
        <taxon>Tracheophyta</taxon>
        <taxon>Spermatophyta</taxon>
        <taxon>Magnoliopsida</taxon>
        <taxon>eudicotyledons</taxon>
        <taxon>Gunneridae</taxon>
        <taxon>Pentapetalae</taxon>
        <taxon>rosids</taxon>
        <taxon>fabids</taxon>
        <taxon>Fabales</taxon>
        <taxon>Fabaceae</taxon>
        <taxon>Papilionoideae</taxon>
        <taxon>50 kb inversion clade</taxon>
        <taxon>NPAAA clade</taxon>
        <taxon>Hologalegina</taxon>
        <taxon>IRL clade</taxon>
        <taxon>Trifolieae</taxon>
        <taxon>Medicago</taxon>
    </lineage>
</organism>
<feature type="signal peptide" evidence="3">
    <location>
        <begin position="1"/>
        <end position="24"/>
    </location>
</feature>
<protein>
    <submittedName>
        <fullName evidence="5">Calmodulin-like protein 3</fullName>
    </submittedName>
    <submittedName>
        <fullName evidence="6">EF-hand pair protein</fullName>
    </submittedName>
    <submittedName>
        <fullName evidence="8">Putative EF-hand domain pair protein</fullName>
    </submittedName>
</protein>
<dbReference type="Pfam" id="PF13499">
    <property type="entry name" value="EF-hand_7"/>
    <property type="match status" value="1"/>
</dbReference>
<evidence type="ECO:0000313" key="9">
    <source>
        <dbReference type="EnsemblPlants" id="AES70461"/>
    </source>
</evidence>
<gene>
    <name evidence="9" type="primary">11423715</name>
    <name evidence="6" type="ordered locus">MTR_3g055520</name>
    <name evidence="8" type="ORF">MtrunA17_Chr3g0100511</name>
</gene>
<dbReference type="InterPro" id="IPR050230">
    <property type="entry name" value="CALM/Myosin/TropC-like"/>
</dbReference>
<dbReference type="InterPro" id="IPR011992">
    <property type="entry name" value="EF-hand-dom_pair"/>
</dbReference>
<dbReference type="SMART" id="SM00054">
    <property type="entry name" value="EFh"/>
    <property type="match status" value="3"/>
</dbReference>
<evidence type="ECO:0000259" key="4">
    <source>
        <dbReference type="PROSITE" id="PS50222"/>
    </source>
</evidence>
<dbReference type="EMBL" id="PSQE01000003">
    <property type="protein sequence ID" value="RHN67233.1"/>
    <property type="molecule type" value="Genomic_DNA"/>
</dbReference>
<evidence type="ECO:0000256" key="1">
    <source>
        <dbReference type="ARBA" id="ARBA00022737"/>
    </source>
</evidence>
<dbReference type="eggNOG" id="KOG0027">
    <property type="taxonomic scope" value="Eukaryota"/>
</dbReference>
<reference evidence="7" key="3">
    <citation type="submission" date="2012-05" db="EMBL/GenBank/DDBJ databases">
        <authorList>
            <person name="Krishnakumar V."/>
            <person name="Cheung F."/>
            <person name="Xiao Y."/>
            <person name="Chan A."/>
            <person name="Moskal W.A."/>
            <person name="Town C.D."/>
        </authorList>
    </citation>
    <scope>NUCLEOTIDE SEQUENCE</scope>
</reference>
<keyword evidence="10" id="KW-1185">Reference proteome</keyword>
<keyword evidence="1" id="KW-0677">Repeat</keyword>
<proteinExistence type="evidence at transcript level"/>
<dbReference type="EnsemblPlants" id="AES70461">
    <property type="protein sequence ID" value="AES70461"/>
    <property type="gene ID" value="MTR_3g055520"/>
</dbReference>
<feature type="domain" description="EF-hand" evidence="4">
    <location>
        <begin position="142"/>
        <end position="176"/>
    </location>
</feature>
<dbReference type="InterPro" id="IPR018247">
    <property type="entry name" value="EF_Hand_1_Ca_BS"/>
</dbReference>
<dbReference type="FunFam" id="1.10.238.10:FF:000003">
    <property type="entry name" value="Calmodulin A"/>
    <property type="match status" value="1"/>
</dbReference>
<evidence type="ECO:0000313" key="8">
    <source>
        <dbReference type="EMBL" id="RHN67233.1"/>
    </source>
</evidence>
<dbReference type="OrthoDB" id="293868at2759"/>
<evidence type="ECO:0000256" key="2">
    <source>
        <dbReference type="ARBA" id="ARBA00022837"/>
    </source>
</evidence>
<dbReference type="Pfam" id="PF13202">
    <property type="entry name" value="EF-hand_5"/>
    <property type="match status" value="1"/>
</dbReference>
<evidence type="ECO:0000313" key="11">
    <source>
        <dbReference type="Proteomes" id="UP000265566"/>
    </source>
</evidence>
<dbReference type="EMBL" id="BT145240">
    <property type="protein sequence ID" value="AFK45034.1"/>
    <property type="molecule type" value="mRNA"/>
</dbReference>
<accession>Q8LKW6</accession>
<dbReference type="PaxDb" id="3880-AES70461"/>
<dbReference type="GO" id="GO:0030234">
    <property type="term" value="F:enzyme regulator activity"/>
    <property type="evidence" value="ECO:0000318"/>
    <property type="project" value="GO_Central"/>
</dbReference>
<keyword evidence="2" id="KW-0106">Calcium</keyword>
<reference evidence="9" key="5">
    <citation type="submission" date="2015-04" db="UniProtKB">
        <authorList>
            <consortium name="EnsemblPlants"/>
        </authorList>
    </citation>
    <scope>IDENTIFICATION</scope>
    <source>
        <strain evidence="9">cv. Jemalong A17</strain>
    </source>
</reference>
<keyword evidence="3" id="KW-0732">Signal</keyword>
<evidence type="ECO:0000313" key="7">
    <source>
        <dbReference type="EMBL" id="AFK45034.1"/>
    </source>
</evidence>
<dbReference type="Proteomes" id="UP000265566">
    <property type="component" value="Chromosome 3"/>
</dbReference>
<reference evidence="8" key="7">
    <citation type="journal article" date="2018" name="Nat. Plants">
        <title>Whole-genome landscape of Medicago truncatula symbiotic genes.</title>
        <authorList>
            <person name="Pecrix Y."/>
            <person name="Gamas P."/>
            <person name="Carrere S."/>
        </authorList>
    </citation>
    <scope>NUCLEOTIDE SEQUENCE</scope>
    <source>
        <tissue evidence="8">Leaves</tissue>
    </source>
</reference>
<dbReference type="GO" id="GO:0005737">
    <property type="term" value="C:cytoplasm"/>
    <property type="evidence" value="ECO:0000318"/>
    <property type="project" value="GO_Central"/>
</dbReference>
<dbReference type="EMBL" id="CM001219">
    <property type="protein sequence ID" value="AES70461.1"/>
    <property type="molecule type" value="Genomic_DNA"/>
</dbReference>